<dbReference type="PROSITE" id="PS50985">
    <property type="entry name" value="GRAS"/>
    <property type="match status" value="1"/>
</dbReference>
<evidence type="ECO:0008006" key="7">
    <source>
        <dbReference type="Google" id="ProtNLM"/>
    </source>
</evidence>
<accession>A0AAN7R1F0</accession>
<dbReference type="EMBL" id="JAXQNO010000013">
    <property type="protein sequence ID" value="KAK4786212.1"/>
    <property type="molecule type" value="Genomic_DNA"/>
</dbReference>
<keyword evidence="1" id="KW-0805">Transcription regulation</keyword>
<keyword evidence="6" id="KW-1185">Reference proteome</keyword>
<feature type="region of interest" description="Disordered" evidence="4">
    <location>
        <begin position="116"/>
        <end position="137"/>
    </location>
</feature>
<gene>
    <name evidence="5" type="ORF">SAY86_002901</name>
</gene>
<evidence type="ECO:0000313" key="6">
    <source>
        <dbReference type="Proteomes" id="UP001346149"/>
    </source>
</evidence>
<evidence type="ECO:0000256" key="3">
    <source>
        <dbReference type="PROSITE-ProRule" id="PRU01191"/>
    </source>
</evidence>
<feature type="region of interest" description="Leucine repeat II (LRII)" evidence="3">
    <location>
        <begin position="530"/>
        <end position="562"/>
    </location>
</feature>
<protein>
    <recommendedName>
        <fullName evidence="7">Scarecrow-like protein 14</fullName>
    </recommendedName>
</protein>
<feature type="region of interest" description="Disordered" evidence="4">
    <location>
        <begin position="37"/>
        <end position="61"/>
    </location>
</feature>
<evidence type="ECO:0000313" key="5">
    <source>
        <dbReference type="EMBL" id="KAK4786212.1"/>
    </source>
</evidence>
<dbReference type="Pfam" id="PF03514">
    <property type="entry name" value="GRAS"/>
    <property type="match status" value="1"/>
</dbReference>
<comment type="caution">
    <text evidence="3">Lacks conserved residue(s) required for the propagation of feature annotation.</text>
</comment>
<feature type="region of interest" description="Disordered" evidence="4">
    <location>
        <begin position="247"/>
        <end position="274"/>
    </location>
</feature>
<sequence>MEPHFPQFSAPLGGFNSQDALFPFPHRNLSISLNCSGSPSPFSTPRPSNSPASSGVSLSCDNESDDTVFNYISQMLMEEDMEERPCMFHDPLALQATEKSFYDALCANQPPLMDHSQSPPYTYSSDDNHSGITSDYGNNCNSSVTSGSASVDSRWIGDTSDYRPSILRSPIPNNFVFQSTANSSLRSSSDSERRLTKCSGKVGSPASNLLVPNIFSDEESMSYFQKGMEEASKFLPKGIPLLTDFEKGTSSSSSKVKNSAPVINSGRGVKHLGSSPHRLTVKKHERDDISVEEERRRKQSAICPEDETELSDMFDQVLLCAPTKDNPNMGKTLQNKFNLTEIMQKNVHSVGFTDGRGVTNMLSDNKESVDLRALLLACAQAVSDDDHKTANHYLQKIRSHSSPFGDGSQRLAHCFANALEARMAGTGAQMYTALDSKRTSASETLMAYQTYMSVFPFQRFGIIFSNHMIITRLAEKASTLHIIDFGILYGFQWPAVIHWLSKREGGPPKLRITGIELPQRGFRPRERVEETGRRLARYCKRFNVPFEYNPIAQKWETIQIADLKIRPGEVVAVNCLFRFRHLFDETVLMNSPRNQVLNLVRKIKPSLFLHSVVNGNFNALFFVTRFREALFHYSTMFDAFDAKLSRESHLRLTYENNFYGRESMNIIACEGTERVERPETYKQWQIRNTRVGFKQLPLDPVILKKLKSKLSGEYHEDFVIDVDGNWMLQGWKGRILFASSCWVPE</sequence>
<dbReference type="InterPro" id="IPR005202">
    <property type="entry name" value="TF_GRAS"/>
</dbReference>
<comment type="similarity">
    <text evidence="3">Belongs to the GRAS family.</text>
</comment>
<dbReference type="AlphaFoldDB" id="A0AAN7R1F0"/>
<organism evidence="5 6">
    <name type="scientific">Trapa natans</name>
    <name type="common">Water chestnut</name>
    <dbReference type="NCBI Taxonomy" id="22666"/>
    <lineage>
        <taxon>Eukaryota</taxon>
        <taxon>Viridiplantae</taxon>
        <taxon>Streptophyta</taxon>
        <taxon>Embryophyta</taxon>
        <taxon>Tracheophyta</taxon>
        <taxon>Spermatophyta</taxon>
        <taxon>Magnoliopsida</taxon>
        <taxon>eudicotyledons</taxon>
        <taxon>Gunneridae</taxon>
        <taxon>Pentapetalae</taxon>
        <taxon>rosids</taxon>
        <taxon>malvids</taxon>
        <taxon>Myrtales</taxon>
        <taxon>Lythraceae</taxon>
        <taxon>Trapa</taxon>
    </lineage>
</organism>
<name>A0AAN7R1F0_TRANT</name>
<evidence type="ECO:0000256" key="4">
    <source>
        <dbReference type="SAM" id="MobiDB-lite"/>
    </source>
</evidence>
<evidence type="ECO:0000256" key="1">
    <source>
        <dbReference type="ARBA" id="ARBA00023015"/>
    </source>
</evidence>
<feature type="region of interest" description="Leucine repeat I (LRI)" evidence="3">
    <location>
        <begin position="369"/>
        <end position="429"/>
    </location>
</feature>
<dbReference type="PANTHER" id="PTHR31636">
    <property type="entry name" value="OSJNBA0084A10.13 PROTEIN-RELATED"/>
    <property type="match status" value="1"/>
</dbReference>
<evidence type="ECO:0000256" key="2">
    <source>
        <dbReference type="ARBA" id="ARBA00023163"/>
    </source>
</evidence>
<feature type="region of interest" description="SAW" evidence="3">
    <location>
        <begin position="668"/>
        <end position="743"/>
    </location>
</feature>
<feature type="short sequence motif" description="VHIID" evidence="3">
    <location>
        <begin position="480"/>
        <end position="484"/>
    </location>
</feature>
<feature type="region of interest" description="Disordered" evidence="4">
    <location>
        <begin position="182"/>
        <end position="202"/>
    </location>
</feature>
<comment type="caution">
    <text evidence="5">The sequence shown here is derived from an EMBL/GenBank/DDBJ whole genome shotgun (WGS) entry which is preliminary data.</text>
</comment>
<keyword evidence="2" id="KW-0804">Transcription</keyword>
<reference evidence="5 6" key="1">
    <citation type="journal article" date="2023" name="Hortic Res">
        <title>Pangenome of water caltrop reveals structural variations and asymmetric subgenome divergence after allopolyploidization.</title>
        <authorList>
            <person name="Zhang X."/>
            <person name="Chen Y."/>
            <person name="Wang L."/>
            <person name="Yuan Y."/>
            <person name="Fang M."/>
            <person name="Shi L."/>
            <person name="Lu R."/>
            <person name="Comes H.P."/>
            <person name="Ma Y."/>
            <person name="Chen Y."/>
            <person name="Huang G."/>
            <person name="Zhou Y."/>
            <person name="Zheng Z."/>
            <person name="Qiu Y."/>
        </authorList>
    </citation>
    <scope>NUCLEOTIDE SEQUENCE [LARGE SCALE GENOMIC DNA]</scope>
    <source>
        <strain evidence="5">F231</strain>
    </source>
</reference>
<dbReference type="Proteomes" id="UP001346149">
    <property type="component" value="Unassembled WGS sequence"/>
</dbReference>
<proteinExistence type="inferred from homology"/>